<feature type="transmembrane region" description="Helical" evidence="1">
    <location>
        <begin position="153"/>
        <end position="171"/>
    </location>
</feature>
<dbReference type="Pfam" id="PF02517">
    <property type="entry name" value="Rce1-like"/>
    <property type="match status" value="1"/>
</dbReference>
<keyword evidence="4" id="KW-1185">Reference proteome</keyword>
<keyword evidence="1" id="KW-1133">Transmembrane helix</keyword>
<evidence type="ECO:0000313" key="4">
    <source>
        <dbReference type="Proteomes" id="UP000831390"/>
    </source>
</evidence>
<dbReference type="Proteomes" id="UP000831390">
    <property type="component" value="Plasmid unnamed5"/>
</dbReference>
<feature type="transmembrane region" description="Helical" evidence="1">
    <location>
        <begin position="85"/>
        <end position="107"/>
    </location>
</feature>
<keyword evidence="3" id="KW-0378">Hydrolase</keyword>
<reference evidence="3 4" key="1">
    <citation type="submission" date="2022-03" db="EMBL/GenBank/DDBJ databases">
        <title>Hymenobactersp. isolated from the air.</title>
        <authorList>
            <person name="Won M."/>
            <person name="Kwon S.-W."/>
        </authorList>
    </citation>
    <scope>NUCLEOTIDE SEQUENCE [LARGE SCALE GENOMIC DNA]</scope>
    <source>
        <strain evidence="3 4">KACC 22596</strain>
        <plasmid evidence="3 4">unnamed5</plasmid>
    </source>
</reference>
<dbReference type="RefSeq" id="WP_243521054.1">
    <property type="nucleotide sequence ID" value="NZ_CP094539.1"/>
</dbReference>
<protein>
    <submittedName>
        <fullName evidence="3">CPBP family intramembrane metalloprotease</fullName>
    </submittedName>
</protein>
<feature type="transmembrane region" description="Helical" evidence="1">
    <location>
        <begin position="128"/>
        <end position="147"/>
    </location>
</feature>
<dbReference type="InterPro" id="IPR003675">
    <property type="entry name" value="Rce1/LyrA-like_dom"/>
</dbReference>
<keyword evidence="1" id="KW-0472">Membrane</keyword>
<feature type="transmembrane region" description="Helical" evidence="1">
    <location>
        <begin position="6"/>
        <end position="21"/>
    </location>
</feature>
<sequence>MNVTLPSFLFFSIPSLVYWYFSKRKGLPRAEIFLRLGWTRGTSRYYWWAIGLGLFLAAVGTLVFYSGVIPHDFYKTQGTGAVYYATWHASISTFFLALLREAIVVALGEEVFFRGFLGGLLMRKFGFVKGNAIQLLLFLLPHLPIVFLLSARIWPLAMLSVTSFGWIAGWLRHRSTSIFPGWIMHSLGNATGALLAMSH</sequence>
<feature type="domain" description="CAAX prenyl protease 2/Lysostaphin resistance protein A-like" evidence="2">
    <location>
        <begin position="93"/>
        <end position="190"/>
    </location>
</feature>
<proteinExistence type="predicted"/>
<keyword evidence="3" id="KW-0645">Protease</keyword>
<keyword evidence="3" id="KW-0482">Metalloprotease</keyword>
<dbReference type="GO" id="GO:0008237">
    <property type="term" value="F:metallopeptidase activity"/>
    <property type="evidence" value="ECO:0007669"/>
    <property type="project" value="UniProtKB-KW"/>
</dbReference>
<name>A0ABY4BCI7_9BACT</name>
<evidence type="ECO:0000259" key="2">
    <source>
        <dbReference type="Pfam" id="PF02517"/>
    </source>
</evidence>
<accession>A0ABY4BCI7</accession>
<gene>
    <name evidence="3" type="ORF">MTP16_25640</name>
</gene>
<keyword evidence="1" id="KW-0812">Transmembrane</keyword>
<dbReference type="EMBL" id="CP094539">
    <property type="protein sequence ID" value="UOE36837.1"/>
    <property type="molecule type" value="Genomic_DNA"/>
</dbReference>
<feature type="transmembrane region" description="Helical" evidence="1">
    <location>
        <begin position="45"/>
        <end position="65"/>
    </location>
</feature>
<evidence type="ECO:0000256" key="1">
    <source>
        <dbReference type="SAM" id="Phobius"/>
    </source>
</evidence>
<organism evidence="3 4">
    <name type="scientific">Hymenobacter monticola</name>
    <dbReference type="NCBI Taxonomy" id="1705399"/>
    <lineage>
        <taxon>Bacteria</taxon>
        <taxon>Pseudomonadati</taxon>
        <taxon>Bacteroidota</taxon>
        <taxon>Cytophagia</taxon>
        <taxon>Cytophagales</taxon>
        <taxon>Hymenobacteraceae</taxon>
        <taxon>Hymenobacter</taxon>
    </lineage>
</organism>
<evidence type="ECO:0000313" key="3">
    <source>
        <dbReference type="EMBL" id="UOE36837.1"/>
    </source>
</evidence>
<geneLocation type="plasmid" evidence="3 4">
    <name>unnamed5</name>
</geneLocation>
<keyword evidence="3" id="KW-0614">Plasmid</keyword>